<dbReference type="EMBL" id="JBHTBY010000017">
    <property type="protein sequence ID" value="MFC7322896.1"/>
    <property type="molecule type" value="Genomic_DNA"/>
</dbReference>
<reference evidence="9" key="1">
    <citation type="journal article" date="2019" name="Int. J. Syst. Evol. Microbiol.">
        <title>The Global Catalogue of Microorganisms (GCM) 10K type strain sequencing project: providing services to taxonomists for standard genome sequencing and annotation.</title>
        <authorList>
            <consortium name="The Broad Institute Genomics Platform"/>
            <consortium name="The Broad Institute Genome Sequencing Center for Infectious Disease"/>
            <person name="Wu L."/>
            <person name="Ma J."/>
        </authorList>
    </citation>
    <scope>NUCLEOTIDE SEQUENCE [LARGE SCALE GENOMIC DNA]</scope>
    <source>
        <strain evidence="9">CCUG 73951</strain>
    </source>
</reference>
<evidence type="ECO:0000256" key="3">
    <source>
        <dbReference type="ARBA" id="ARBA00022692"/>
    </source>
</evidence>
<evidence type="ECO:0000259" key="7">
    <source>
        <dbReference type="Pfam" id="PF13396"/>
    </source>
</evidence>
<dbReference type="RefSeq" id="WP_289215250.1">
    <property type="nucleotide sequence ID" value="NZ_JAPVRC010000002.1"/>
</dbReference>
<dbReference type="Proteomes" id="UP001596494">
    <property type="component" value="Unassembled WGS sequence"/>
</dbReference>
<evidence type="ECO:0000313" key="8">
    <source>
        <dbReference type="EMBL" id="MFC7322896.1"/>
    </source>
</evidence>
<dbReference type="Pfam" id="PF13396">
    <property type="entry name" value="PLDc_N"/>
    <property type="match status" value="1"/>
</dbReference>
<organism evidence="8 9">
    <name type="scientific">Halobacillus campisalis</name>
    <dbReference type="NCBI Taxonomy" id="435909"/>
    <lineage>
        <taxon>Bacteria</taxon>
        <taxon>Bacillati</taxon>
        <taxon>Bacillota</taxon>
        <taxon>Bacilli</taxon>
        <taxon>Bacillales</taxon>
        <taxon>Bacillaceae</taxon>
        <taxon>Halobacillus</taxon>
    </lineage>
</organism>
<feature type="transmembrane region" description="Helical" evidence="6">
    <location>
        <begin position="16"/>
        <end position="37"/>
    </location>
</feature>
<name>A0ABW2K9M6_9BACI</name>
<sequence>MILLTQSAPQFFSDNLAILAPLIIIQLILVITALISLAKAQFTNGPKWLWALIIIFFNILGPIAYFIFGKDD</sequence>
<proteinExistence type="predicted"/>
<evidence type="ECO:0000256" key="2">
    <source>
        <dbReference type="ARBA" id="ARBA00022475"/>
    </source>
</evidence>
<evidence type="ECO:0000256" key="5">
    <source>
        <dbReference type="ARBA" id="ARBA00023136"/>
    </source>
</evidence>
<evidence type="ECO:0000256" key="1">
    <source>
        <dbReference type="ARBA" id="ARBA00004651"/>
    </source>
</evidence>
<comment type="caution">
    <text evidence="8">The sequence shown here is derived from an EMBL/GenBank/DDBJ whole genome shotgun (WGS) entry which is preliminary data.</text>
</comment>
<feature type="transmembrane region" description="Helical" evidence="6">
    <location>
        <begin position="49"/>
        <end position="68"/>
    </location>
</feature>
<gene>
    <name evidence="8" type="ORF">ACFQMN_18675</name>
</gene>
<keyword evidence="2" id="KW-1003">Cell membrane</keyword>
<keyword evidence="9" id="KW-1185">Reference proteome</keyword>
<keyword evidence="5 6" id="KW-0472">Membrane</keyword>
<keyword evidence="4 6" id="KW-1133">Transmembrane helix</keyword>
<feature type="domain" description="Cardiolipin synthase N-terminal" evidence="7">
    <location>
        <begin position="28"/>
        <end position="69"/>
    </location>
</feature>
<dbReference type="InterPro" id="IPR027379">
    <property type="entry name" value="CLS_N"/>
</dbReference>
<comment type="subcellular location">
    <subcellularLocation>
        <location evidence="1">Cell membrane</location>
        <topology evidence="1">Multi-pass membrane protein</topology>
    </subcellularLocation>
</comment>
<evidence type="ECO:0000256" key="6">
    <source>
        <dbReference type="SAM" id="Phobius"/>
    </source>
</evidence>
<accession>A0ABW2K9M6</accession>
<evidence type="ECO:0000313" key="9">
    <source>
        <dbReference type="Proteomes" id="UP001596494"/>
    </source>
</evidence>
<protein>
    <submittedName>
        <fullName evidence="8">PLD nuclease N-terminal domain-containing protein</fullName>
    </submittedName>
</protein>
<evidence type="ECO:0000256" key="4">
    <source>
        <dbReference type="ARBA" id="ARBA00022989"/>
    </source>
</evidence>
<keyword evidence="3 6" id="KW-0812">Transmembrane</keyword>